<accession>A0A483J460</accession>
<dbReference type="AlphaFoldDB" id="A0A483J460"/>
<sequence length="219" mass="25193">MRVKFDVGENVGMLTLIEPFTKDEKGVYKGKFYCDCGRTKIIRLSYVKSGHTKSCGCLKVEAKKTHGLSSSSEYKIWDLMIQRCENPNDKRYKDYGGRGITVCHQWHDFSSFYADMGSRPEGFTLDRIDNDKGYSPENCRWATPSEQQLNRRKVKGSKSRFVGVTKRPSGRWSARITVNYKGIYLGDYDTEEAASEAYQKAKEKVLEGFELMRKQRGIQ</sequence>
<feature type="domain" description="AP2/ERF" evidence="4">
    <location>
        <begin position="160"/>
        <end position="215"/>
    </location>
</feature>
<keyword evidence="2" id="KW-0238">DNA-binding</keyword>
<dbReference type="Pfam" id="PF00847">
    <property type="entry name" value="AP2"/>
    <property type="match status" value="1"/>
</dbReference>
<proteinExistence type="predicted"/>
<dbReference type="InterPro" id="IPR036955">
    <property type="entry name" value="AP2/ERF_dom_sf"/>
</dbReference>
<comment type="caution">
    <text evidence="5">The sequence shown here is derived from an EMBL/GenBank/DDBJ whole genome shotgun (WGS) entry which is preliminary data.</text>
</comment>
<gene>
    <name evidence="5" type="ORF">ETE67_01105</name>
</gene>
<dbReference type="Gene3D" id="3.30.730.10">
    <property type="entry name" value="AP2/ERF domain"/>
    <property type="match status" value="1"/>
</dbReference>
<keyword evidence="1" id="KW-0805">Transcription regulation</keyword>
<evidence type="ECO:0000259" key="4">
    <source>
        <dbReference type="PROSITE" id="PS51032"/>
    </source>
</evidence>
<protein>
    <submittedName>
        <fullName evidence="5">AP2/ERF family transcription factor</fullName>
    </submittedName>
</protein>
<dbReference type="EMBL" id="SDCL01000001">
    <property type="protein sequence ID" value="TCX40004.1"/>
    <property type="molecule type" value="Genomic_DNA"/>
</dbReference>
<evidence type="ECO:0000256" key="2">
    <source>
        <dbReference type="ARBA" id="ARBA00023125"/>
    </source>
</evidence>
<dbReference type="InterPro" id="IPR001471">
    <property type="entry name" value="AP2/ERF_dom"/>
</dbReference>
<name>A0A483J460_KLEPN</name>
<keyword evidence="3" id="KW-0804">Transcription</keyword>
<evidence type="ECO:0000256" key="3">
    <source>
        <dbReference type="ARBA" id="ARBA00023163"/>
    </source>
</evidence>
<dbReference type="GO" id="GO:0003677">
    <property type="term" value="F:DNA binding"/>
    <property type="evidence" value="ECO:0007669"/>
    <property type="project" value="UniProtKB-KW"/>
</dbReference>
<evidence type="ECO:0000256" key="1">
    <source>
        <dbReference type="ARBA" id="ARBA00023015"/>
    </source>
</evidence>
<evidence type="ECO:0000313" key="5">
    <source>
        <dbReference type="EMBL" id="TCX40004.1"/>
    </source>
</evidence>
<dbReference type="GO" id="GO:0003700">
    <property type="term" value="F:DNA-binding transcription factor activity"/>
    <property type="evidence" value="ECO:0007669"/>
    <property type="project" value="InterPro"/>
</dbReference>
<dbReference type="SUPFAM" id="SSF54171">
    <property type="entry name" value="DNA-binding domain"/>
    <property type="match status" value="1"/>
</dbReference>
<reference evidence="5" key="1">
    <citation type="submission" date="2019-01" db="EMBL/GenBank/DDBJ databases">
        <authorList>
            <person name="Lista F."/>
            <person name="Anselmo A."/>
        </authorList>
    </citation>
    <scope>NUCLEOTIDE SEQUENCE</scope>
    <source>
        <strain evidence="5">11S</strain>
    </source>
</reference>
<dbReference type="CDD" id="cd00018">
    <property type="entry name" value="AP2"/>
    <property type="match status" value="1"/>
</dbReference>
<dbReference type="InterPro" id="IPR016177">
    <property type="entry name" value="DNA-bd_dom_sf"/>
</dbReference>
<dbReference type="PROSITE" id="PS51032">
    <property type="entry name" value="AP2_ERF"/>
    <property type="match status" value="1"/>
</dbReference>
<dbReference type="SMART" id="SM00380">
    <property type="entry name" value="AP2"/>
    <property type="match status" value="1"/>
</dbReference>
<dbReference type="RefSeq" id="WP_064159087.1">
    <property type="nucleotide sequence ID" value="NZ_FLHI01000006.1"/>
</dbReference>
<organism evidence="5">
    <name type="scientific">Klebsiella pneumoniae</name>
    <dbReference type="NCBI Taxonomy" id="573"/>
    <lineage>
        <taxon>Bacteria</taxon>
        <taxon>Pseudomonadati</taxon>
        <taxon>Pseudomonadota</taxon>
        <taxon>Gammaproteobacteria</taxon>
        <taxon>Enterobacterales</taxon>
        <taxon>Enterobacteriaceae</taxon>
        <taxon>Klebsiella/Raoultella group</taxon>
        <taxon>Klebsiella</taxon>
        <taxon>Klebsiella pneumoniae complex</taxon>
    </lineage>
</organism>